<evidence type="ECO:0000256" key="5">
    <source>
        <dbReference type="ARBA" id="ARBA00023180"/>
    </source>
</evidence>
<dbReference type="PROSITE" id="PS00560">
    <property type="entry name" value="CARBOXYPEPT_SER_HIS"/>
    <property type="match status" value="1"/>
</dbReference>
<dbReference type="Gene3D" id="3.40.50.12670">
    <property type="match status" value="1"/>
</dbReference>
<evidence type="ECO:0000256" key="1">
    <source>
        <dbReference type="ARBA" id="ARBA00009431"/>
    </source>
</evidence>
<evidence type="ECO:0000256" key="4">
    <source>
        <dbReference type="ARBA" id="ARBA00022801"/>
    </source>
</evidence>
<keyword evidence="2" id="KW-0121">Carboxypeptidase</keyword>
<dbReference type="Pfam" id="PF00450">
    <property type="entry name" value="Peptidase_S10"/>
    <property type="match status" value="1"/>
</dbReference>
<keyword evidence="5" id="KW-0325">Glycoprotein</keyword>
<dbReference type="InterPro" id="IPR033124">
    <property type="entry name" value="Ser_caboxypep_his_AS"/>
</dbReference>
<dbReference type="Proteomes" id="UP000593572">
    <property type="component" value="Unassembled WGS sequence"/>
</dbReference>
<keyword evidence="4" id="KW-0378">Hydrolase</keyword>
<dbReference type="InterPro" id="IPR001563">
    <property type="entry name" value="Peptidase_S10"/>
</dbReference>
<reference evidence="6 7" key="1">
    <citation type="journal article" date="2019" name="Genome Biol. Evol.">
        <title>Insights into the evolution of the New World diploid cottons (Gossypium, subgenus Houzingenia) based on genome sequencing.</title>
        <authorList>
            <person name="Grover C.E."/>
            <person name="Arick M.A. 2nd"/>
            <person name="Thrash A."/>
            <person name="Conover J.L."/>
            <person name="Sanders W.S."/>
            <person name="Peterson D.G."/>
            <person name="Frelichowski J.E."/>
            <person name="Scheffler J.A."/>
            <person name="Scheffler B.E."/>
            <person name="Wendel J.F."/>
        </authorList>
    </citation>
    <scope>NUCLEOTIDE SEQUENCE [LARGE SCALE GENOMIC DNA]</scope>
    <source>
        <strain evidence="6">157</strain>
        <tissue evidence="6">Leaf</tissue>
    </source>
</reference>
<evidence type="ECO:0000313" key="6">
    <source>
        <dbReference type="EMBL" id="MBA0572164.1"/>
    </source>
</evidence>
<dbReference type="EMBL" id="JABEZX010000012">
    <property type="protein sequence ID" value="MBA0572164.1"/>
    <property type="molecule type" value="Genomic_DNA"/>
</dbReference>
<evidence type="ECO:0000313" key="7">
    <source>
        <dbReference type="Proteomes" id="UP000593572"/>
    </source>
</evidence>
<sequence length="50" mass="5622">VGGWSEVYKGLTYVTVRGAGHEVPLTQPQRALRLFRYFLMNLPLPSSLSD</sequence>
<protein>
    <recommendedName>
        <fullName evidence="8">Carboxypeptidase</fullName>
    </recommendedName>
</protein>
<dbReference type="AlphaFoldDB" id="A0A7J8N5N1"/>
<evidence type="ECO:0000256" key="2">
    <source>
        <dbReference type="ARBA" id="ARBA00022645"/>
    </source>
</evidence>
<dbReference type="GO" id="GO:0004185">
    <property type="term" value="F:serine-type carboxypeptidase activity"/>
    <property type="evidence" value="ECO:0007669"/>
    <property type="project" value="InterPro"/>
</dbReference>
<gene>
    <name evidence="6" type="ORF">Golob_002522</name>
</gene>
<keyword evidence="3" id="KW-0645">Protease</keyword>
<comment type="caution">
    <text evidence="6">The sequence shown here is derived from an EMBL/GenBank/DDBJ whole genome shotgun (WGS) entry which is preliminary data.</text>
</comment>
<dbReference type="GO" id="GO:0006508">
    <property type="term" value="P:proteolysis"/>
    <property type="evidence" value="ECO:0007669"/>
    <property type="project" value="UniProtKB-KW"/>
</dbReference>
<evidence type="ECO:0008006" key="8">
    <source>
        <dbReference type="Google" id="ProtNLM"/>
    </source>
</evidence>
<dbReference type="InterPro" id="IPR029058">
    <property type="entry name" value="AB_hydrolase_fold"/>
</dbReference>
<feature type="non-terminal residue" evidence="6">
    <location>
        <position position="1"/>
    </location>
</feature>
<proteinExistence type="inferred from homology"/>
<organism evidence="6 7">
    <name type="scientific">Gossypium lobatum</name>
    <dbReference type="NCBI Taxonomy" id="34289"/>
    <lineage>
        <taxon>Eukaryota</taxon>
        <taxon>Viridiplantae</taxon>
        <taxon>Streptophyta</taxon>
        <taxon>Embryophyta</taxon>
        <taxon>Tracheophyta</taxon>
        <taxon>Spermatophyta</taxon>
        <taxon>Magnoliopsida</taxon>
        <taxon>eudicotyledons</taxon>
        <taxon>Gunneridae</taxon>
        <taxon>Pentapetalae</taxon>
        <taxon>rosids</taxon>
        <taxon>malvids</taxon>
        <taxon>Malvales</taxon>
        <taxon>Malvaceae</taxon>
        <taxon>Malvoideae</taxon>
        <taxon>Gossypium</taxon>
    </lineage>
</organism>
<dbReference type="SUPFAM" id="SSF53474">
    <property type="entry name" value="alpha/beta-Hydrolases"/>
    <property type="match status" value="1"/>
</dbReference>
<accession>A0A7J8N5N1</accession>
<name>A0A7J8N5N1_9ROSI</name>
<evidence type="ECO:0000256" key="3">
    <source>
        <dbReference type="ARBA" id="ARBA00022670"/>
    </source>
</evidence>
<keyword evidence="7" id="KW-1185">Reference proteome</keyword>
<comment type="similarity">
    <text evidence="1">Belongs to the peptidase S10 family.</text>
</comment>